<dbReference type="EMBL" id="JACGXP010000003">
    <property type="protein sequence ID" value="MBA8990968.1"/>
    <property type="molecule type" value="Genomic_DNA"/>
</dbReference>
<protein>
    <submittedName>
        <fullName evidence="2">Multisubunit Na+/H+ antiporter MnhB subunit</fullName>
    </submittedName>
</protein>
<dbReference type="Proteomes" id="UP000590225">
    <property type="component" value="Unassembled WGS sequence"/>
</dbReference>
<evidence type="ECO:0000313" key="2">
    <source>
        <dbReference type="EMBL" id="MBA8990968.1"/>
    </source>
</evidence>
<feature type="transmembrane region" description="Helical" evidence="1">
    <location>
        <begin position="80"/>
        <end position="104"/>
    </location>
</feature>
<feature type="transmembrane region" description="Helical" evidence="1">
    <location>
        <begin position="23"/>
        <end position="45"/>
    </location>
</feature>
<accession>A0AAW3T8M4</accession>
<comment type="caution">
    <text evidence="2">The sequence shown here is derived from an EMBL/GenBank/DDBJ whole genome shotgun (WGS) entry which is preliminary data.</text>
</comment>
<sequence length="108" mass="11541">MTDPRRDDPELVRNQPALRTSNGGVWLAWGAVTVVVVGVVMGFMAALEPGIGWAALVVVVALFLVMVVVRFTVRPLRPRLATMAVLDVLIVLVGLVSVIAVLVAESRP</sequence>
<reference evidence="2 3" key="1">
    <citation type="submission" date="2020-07" db="EMBL/GenBank/DDBJ databases">
        <title>Above-ground endophytic microbial communities from plants in different locations in the United States.</title>
        <authorList>
            <person name="Frank C."/>
        </authorList>
    </citation>
    <scope>NUCLEOTIDE SEQUENCE [LARGE SCALE GENOMIC DNA]</scope>
    <source>
        <strain evidence="2 3">WPL5_2</strain>
    </source>
</reference>
<dbReference type="RefSeq" id="WP_182516214.1">
    <property type="nucleotide sequence ID" value="NZ_JACGXP010000003.1"/>
</dbReference>
<dbReference type="AlphaFoldDB" id="A0AAW3T8M4"/>
<organism evidence="2 3">
    <name type="scientific">Curtobacterium pusillum</name>
    <dbReference type="NCBI Taxonomy" id="69373"/>
    <lineage>
        <taxon>Bacteria</taxon>
        <taxon>Bacillati</taxon>
        <taxon>Actinomycetota</taxon>
        <taxon>Actinomycetes</taxon>
        <taxon>Micrococcales</taxon>
        <taxon>Microbacteriaceae</taxon>
        <taxon>Curtobacterium</taxon>
    </lineage>
</organism>
<evidence type="ECO:0000313" key="3">
    <source>
        <dbReference type="Proteomes" id="UP000590225"/>
    </source>
</evidence>
<keyword evidence="1" id="KW-1133">Transmembrane helix</keyword>
<proteinExistence type="predicted"/>
<feature type="transmembrane region" description="Helical" evidence="1">
    <location>
        <begin position="51"/>
        <end position="73"/>
    </location>
</feature>
<name>A0AAW3T8M4_9MICO</name>
<gene>
    <name evidence="2" type="ORF">FHW23_002233</name>
</gene>
<keyword evidence="1" id="KW-0472">Membrane</keyword>
<evidence type="ECO:0000256" key="1">
    <source>
        <dbReference type="SAM" id="Phobius"/>
    </source>
</evidence>
<keyword evidence="1" id="KW-0812">Transmembrane</keyword>